<proteinExistence type="predicted"/>
<sequence length="103" mass="11291">MSGDGWAAVDACTLPTEEQPLREAEFDTLFATALRGVERPERGRLRLTFDEGTEIEDLIARESSCCSFFDFELTATEDGVVLDVRVPAARVAVLDGIARRAVV</sequence>
<evidence type="ECO:0000313" key="1">
    <source>
        <dbReference type="EMBL" id="TQM38029.1"/>
    </source>
</evidence>
<keyword evidence="2" id="KW-1185">Reference proteome</keyword>
<evidence type="ECO:0000313" key="2">
    <source>
        <dbReference type="Proteomes" id="UP000319818"/>
    </source>
</evidence>
<organism evidence="1 2">
    <name type="scientific">Pseudonocardia cypriaca</name>
    <dbReference type="NCBI Taxonomy" id="882449"/>
    <lineage>
        <taxon>Bacteria</taxon>
        <taxon>Bacillati</taxon>
        <taxon>Actinomycetota</taxon>
        <taxon>Actinomycetes</taxon>
        <taxon>Pseudonocardiales</taxon>
        <taxon>Pseudonocardiaceae</taxon>
        <taxon>Pseudonocardia</taxon>
    </lineage>
</organism>
<name>A0A543FW70_9PSEU</name>
<protein>
    <submittedName>
        <fullName evidence="1">Uncharacterized protein</fullName>
    </submittedName>
</protein>
<dbReference type="Proteomes" id="UP000319818">
    <property type="component" value="Unassembled WGS sequence"/>
</dbReference>
<dbReference type="OrthoDB" id="8421706at2"/>
<dbReference type="RefSeq" id="WP_142104756.1">
    <property type="nucleotide sequence ID" value="NZ_VFPH01000002.1"/>
</dbReference>
<gene>
    <name evidence="1" type="ORF">FB388_5253</name>
</gene>
<dbReference type="EMBL" id="VFPH01000002">
    <property type="protein sequence ID" value="TQM38029.1"/>
    <property type="molecule type" value="Genomic_DNA"/>
</dbReference>
<reference evidence="1 2" key="1">
    <citation type="submission" date="2019-06" db="EMBL/GenBank/DDBJ databases">
        <title>Sequencing the genomes of 1000 actinobacteria strains.</title>
        <authorList>
            <person name="Klenk H.-P."/>
        </authorList>
    </citation>
    <scope>NUCLEOTIDE SEQUENCE [LARGE SCALE GENOMIC DNA]</scope>
    <source>
        <strain evidence="1 2">DSM 45511</strain>
    </source>
</reference>
<comment type="caution">
    <text evidence="1">The sequence shown here is derived from an EMBL/GenBank/DDBJ whole genome shotgun (WGS) entry which is preliminary data.</text>
</comment>
<accession>A0A543FW70</accession>
<dbReference type="AlphaFoldDB" id="A0A543FW70"/>